<protein>
    <submittedName>
        <fullName evidence="1">Uncharacterized protein</fullName>
    </submittedName>
</protein>
<organism evidence="1 2">
    <name type="scientific">Lasiodiplodia mahajangana</name>
    <dbReference type="NCBI Taxonomy" id="1108764"/>
    <lineage>
        <taxon>Eukaryota</taxon>
        <taxon>Fungi</taxon>
        <taxon>Dikarya</taxon>
        <taxon>Ascomycota</taxon>
        <taxon>Pezizomycotina</taxon>
        <taxon>Dothideomycetes</taxon>
        <taxon>Dothideomycetes incertae sedis</taxon>
        <taxon>Botryosphaeriales</taxon>
        <taxon>Botryosphaeriaceae</taxon>
        <taxon>Lasiodiplodia</taxon>
    </lineage>
</organism>
<proteinExistence type="predicted"/>
<reference evidence="1" key="1">
    <citation type="submission" date="2022-12" db="EMBL/GenBank/DDBJ databases">
        <title>Genome Sequence of Lasiodiplodia mahajangana.</title>
        <authorList>
            <person name="Buettner E."/>
        </authorList>
    </citation>
    <scope>NUCLEOTIDE SEQUENCE</scope>
    <source>
        <strain evidence="1">VT137</strain>
    </source>
</reference>
<evidence type="ECO:0000313" key="1">
    <source>
        <dbReference type="EMBL" id="KAJ8123545.1"/>
    </source>
</evidence>
<comment type="caution">
    <text evidence="1">The sequence shown here is derived from an EMBL/GenBank/DDBJ whole genome shotgun (WGS) entry which is preliminary data.</text>
</comment>
<accession>A0ACC2J7S9</accession>
<sequence length="152" mass="16781">MNTLYDINVVGTWRVTDAFKPLLLAQPAEEGGLKMEKRIIHVTSSMGSTASRLNPKYEFYRQEYNAYRCTKAALGMLAACHVYELKDKGVKVHAFDPGWAATEFGGGDPAARRDLGAVDPKVSGHACRDIVEGKRDDENEVIVSIRGGTYAW</sequence>
<dbReference type="Proteomes" id="UP001153332">
    <property type="component" value="Unassembled WGS sequence"/>
</dbReference>
<keyword evidence="2" id="KW-1185">Reference proteome</keyword>
<gene>
    <name evidence="1" type="ORF">O1611_g9563</name>
</gene>
<name>A0ACC2J7S9_9PEZI</name>
<dbReference type="EMBL" id="JAPUUL010003322">
    <property type="protein sequence ID" value="KAJ8123545.1"/>
    <property type="molecule type" value="Genomic_DNA"/>
</dbReference>
<evidence type="ECO:0000313" key="2">
    <source>
        <dbReference type="Proteomes" id="UP001153332"/>
    </source>
</evidence>